<gene>
    <name evidence="2" type="ORF">DU506_00210</name>
</gene>
<evidence type="ECO:0000313" key="3">
    <source>
        <dbReference type="Proteomes" id="UP000253204"/>
    </source>
</evidence>
<dbReference type="GO" id="GO:0003677">
    <property type="term" value="F:DNA binding"/>
    <property type="evidence" value="ECO:0007669"/>
    <property type="project" value="InterPro"/>
</dbReference>
<dbReference type="RefSeq" id="WP_114484940.1">
    <property type="nucleotide sequence ID" value="NZ_CBCSHM010000005.1"/>
</dbReference>
<dbReference type="Pfam" id="PF13443">
    <property type="entry name" value="HTH_26"/>
    <property type="match status" value="1"/>
</dbReference>
<dbReference type="CDD" id="cd00093">
    <property type="entry name" value="HTH_XRE"/>
    <property type="match status" value="1"/>
</dbReference>
<sequence>MTIKSRSPLGKRIVLIMTARGMSPKDLSRVSGIPPSTLSRVMACRSANPRLDTLERIASALGVPIAELFACEAADAENDKAEDKLKGEVDILMEEIHLGLSSGQLVKEDIALLRHVTRHNATSRCAPEQCQAAG</sequence>
<evidence type="ECO:0000259" key="1">
    <source>
        <dbReference type="PROSITE" id="PS50943"/>
    </source>
</evidence>
<dbReference type="SUPFAM" id="SSF47413">
    <property type="entry name" value="lambda repressor-like DNA-binding domains"/>
    <property type="match status" value="1"/>
</dbReference>
<feature type="domain" description="HTH cro/C1-type" evidence="1">
    <location>
        <begin position="13"/>
        <end position="68"/>
    </location>
</feature>
<dbReference type="InterPro" id="IPR001387">
    <property type="entry name" value="Cro/C1-type_HTH"/>
</dbReference>
<organism evidence="2 3">
    <name type="scientific">Vreelandella rituensis</name>
    <dbReference type="NCBI Taxonomy" id="2282306"/>
    <lineage>
        <taxon>Bacteria</taxon>
        <taxon>Pseudomonadati</taxon>
        <taxon>Pseudomonadota</taxon>
        <taxon>Gammaproteobacteria</taxon>
        <taxon>Oceanospirillales</taxon>
        <taxon>Halomonadaceae</taxon>
        <taxon>Vreelandella</taxon>
    </lineage>
</organism>
<dbReference type="OrthoDB" id="9792093at2"/>
<protein>
    <submittedName>
        <fullName evidence="2">XRE family transcriptional regulator</fullName>
    </submittedName>
</protein>
<evidence type="ECO:0000313" key="2">
    <source>
        <dbReference type="EMBL" id="RCV93612.1"/>
    </source>
</evidence>
<dbReference type="EMBL" id="QPIJ01000001">
    <property type="protein sequence ID" value="RCV93612.1"/>
    <property type="molecule type" value="Genomic_DNA"/>
</dbReference>
<dbReference type="Proteomes" id="UP000253204">
    <property type="component" value="Unassembled WGS sequence"/>
</dbReference>
<proteinExistence type="predicted"/>
<comment type="caution">
    <text evidence="2">The sequence shown here is derived from an EMBL/GenBank/DDBJ whole genome shotgun (WGS) entry which is preliminary data.</text>
</comment>
<dbReference type="Gene3D" id="1.10.260.40">
    <property type="entry name" value="lambda repressor-like DNA-binding domains"/>
    <property type="match status" value="1"/>
</dbReference>
<keyword evidence="3" id="KW-1185">Reference proteome</keyword>
<dbReference type="AlphaFoldDB" id="A0A368UBC5"/>
<dbReference type="SMART" id="SM00530">
    <property type="entry name" value="HTH_XRE"/>
    <property type="match status" value="1"/>
</dbReference>
<dbReference type="PROSITE" id="PS50943">
    <property type="entry name" value="HTH_CROC1"/>
    <property type="match status" value="1"/>
</dbReference>
<dbReference type="InterPro" id="IPR010982">
    <property type="entry name" value="Lambda_DNA-bd_dom_sf"/>
</dbReference>
<reference evidence="2 3" key="1">
    <citation type="submission" date="2018-07" db="EMBL/GenBank/DDBJ databases">
        <title>Halomonas rutogse sp. nov., isolated from Lake TangqianCo on Tibetan Plateau.</title>
        <authorList>
            <person name="Lu H."/>
            <person name="Xing P."/>
            <person name="Wu Q."/>
        </authorList>
    </citation>
    <scope>NUCLEOTIDE SEQUENCE [LARGE SCALE GENOMIC DNA]</scope>
    <source>
        <strain evidence="2 3">TQ8S</strain>
    </source>
</reference>
<name>A0A368UBC5_9GAMM</name>
<accession>A0A368UBC5</accession>